<gene>
    <name evidence="2" type="ORF">WN51_12208</name>
</gene>
<keyword evidence="1" id="KW-0812">Transmembrane</keyword>
<keyword evidence="3" id="KW-1185">Reference proteome</keyword>
<reference evidence="2 3" key="1">
    <citation type="submission" date="2015-07" db="EMBL/GenBank/DDBJ databases">
        <title>The genome of Melipona quadrifasciata.</title>
        <authorList>
            <person name="Pan H."/>
            <person name="Kapheim K."/>
        </authorList>
    </citation>
    <scope>NUCLEOTIDE SEQUENCE [LARGE SCALE GENOMIC DNA]</scope>
    <source>
        <strain evidence="2">0111107301</strain>
        <tissue evidence="2">Whole body</tissue>
    </source>
</reference>
<dbReference type="EMBL" id="KQ435762">
    <property type="protein sequence ID" value="KOX75464.1"/>
    <property type="molecule type" value="Genomic_DNA"/>
</dbReference>
<sequence>MEIDRIFRFCVGGKLNLILAISITDDRLTIRLKNAHYTCHVICHYIEVYLTVVGLLNLIYLIHVRFSIGMEEVST</sequence>
<name>A0A0N0BH33_9HYME</name>
<proteinExistence type="predicted"/>
<feature type="transmembrane region" description="Helical" evidence="1">
    <location>
        <begin position="45"/>
        <end position="66"/>
    </location>
</feature>
<organism evidence="2 3">
    <name type="scientific">Melipona quadrifasciata</name>
    <dbReference type="NCBI Taxonomy" id="166423"/>
    <lineage>
        <taxon>Eukaryota</taxon>
        <taxon>Metazoa</taxon>
        <taxon>Ecdysozoa</taxon>
        <taxon>Arthropoda</taxon>
        <taxon>Hexapoda</taxon>
        <taxon>Insecta</taxon>
        <taxon>Pterygota</taxon>
        <taxon>Neoptera</taxon>
        <taxon>Endopterygota</taxon>
        <taxon>Hymenoptera</taxon>
        <taxon>Apocrita</taxon>
        <taxon>Aculeata</taxon>
        <taxon>Apoidea</taxon>
        <taxon>Anthophila</taxon>
        <taxon>Apidae</taxon>
        <taxon>Melipona</taxon>
    </lineage>
</organism>
<evidence type="ECO:0000313" key="3">
    <source>
        <dbReference type="Proteomes" id="UP000053105"/>
    </source>
</evidence>
<dbReference type="Proteomes" id="UP000053105">
    <property type="component" value="Unassembled WGS sequence"/>
</dbReference>
<keyword evidence="1" id="KW-1133">Transmembrane helix</keyword>
<evidence type="ECO:0000256" key="1">
    <source>
        <dbReference type="SAM" id="Phobius"/>
    </source>
</evidence>
<accession>A0A0N0BH33</accession>
<keyword evidence="1" id="KW-0472">Membrane</keyword>
<protein>
    <submittedName>
        <fullName evidence="2">Uncharacterized protein</fullName>
    </submittedName>
</protein>
<dbReference type="AlphaFoldDB" id="A0A0N0BH33"/>
<evidence type="ECO:0000313" key="2">
    <source>
        <dbReference type="EMBL" id="KOX75464.1"/>
    </source>
</evidence>